<dbReference type="GeneID" id="77947876"/>
<dbReference type="RefSeq" id="YP_010671622.1">
    <property type="nucleotide sequence ID" value="NC_070969.1"/>
</dbReference>
<sequence>MEQFDHIEAAREIIAIEKAEGRRAAERHIARMAKDFNCVPFAEDLTANASELADVLNVLPSTLRWIADTLNSAVGKFANHIGYSDVHPYEIVREVSDKIIEVRAMKAERDPTWKPEMIPGGFAAHCTNQHEQRWIITSDESAPVIRLHLRKDGCFYRQGSKFRREAKPRRFYDYNF</sequence>
<accession>A0A889IR09</accession>
<reference evidence="1" key="1">
    <citation type="submission" date="2021-01" db="EMBL/GenBank/DDBJ databases">
        <authorList>
            <person name="Ben Porat S."/>
            <person name="Alkalay-Oren S."/>
            <person name="Coppenhagen-Glazer S."/>
            <person name="Hazan R."/>
        </authorList>
    </citation>
    <scope>NUCLEOTIDE SEQUENCE</scope>
</reference>
<evidence type="ECO:0000313" key="2">
    <source>
        <dbReference type="Proteomes" id="UP000610026"/>
    </source>
</evidence>
<dbReference type="Proteomes" id="UP000610026">
    <property type="component" value="Segment"/>
</dbReference>
<protein>
    <submittedName>
        <fullName evidence="1">Uncharacterized protein</fullName>
    </submittedName>
</protein>
<dbReference type="KEGG" id="vg:77947876"/>
<proteinExistence type="predicted"/>
<evidence type="ECO:0000313" key="1">
    <source>
        <dbReference type="EMBL" id="QRE00609.1"/>
    </source>
</evidence>
<organism evidence="1 2">
    <name type="scientific">Pseudomonas phage Itty13</name>
    <dbReference type="NCBI Taxonomy" id="2805750"/>
    <lineage>
        <taxon>Viruses</taxon>
        <taxon>Duplodnaviria</taxon>
        <taxon>Heunggongvirae</taxon>
        <taxon>Uroviricota</taxon>
        <taxon>Caudoviricetes</taxon>
        <taxon>Ittyvirus</taxon>
        <taxon>Ittyvirus itty13</taxon>
    </lineage>
</organism>
<keyword evidence="2" id="KW-1185">Reference proteome</keyword>
<dbReference type="EMBL" id="MW460249">
    <property type="protein sequence ID" value="QRE00609.1"/>
    <property type="molecule type" value="Genomic_DNA"/>
</dbReference>
<name>A0A889IR09_9CAUD</name>